<proteinExistence type="predicted"/>
<name>A0A6J6T832_9ZZZZ</name>
<evidence type="ECO:0000256" key="1">
    <source>
        <dbReference type="SAM" id="MobiDB-lite"/>
    </source>
</evidence>
<gene>
    <name evidence="2" type="ORF">UFOPK2786_00904</name>
</gene>
<sequence length="473" mass="50355">MHREAVMGRDEVDGGVGPAAFRCVEIGRAGQAPAELLDAGRPPPEVAHAVAVLAVPLRPQWRELADLIAAGADIPRLGDELDPPEHRILLDRRHEAAEHVDIVEGAGEGGGEVEPKAVDMHLGDPVSKGVHDELQHVRLGDVERIAAAGVVGVVPAARLEPVVVVIVDAAEGERRAELIALGGVVVHDVEDDLEAGGMQVLHHVLELLHLLASRAGGGVAGVRSEEPDRVVAPVVREPELEEVDLVDEVMGRHELDGGHAECAQVVGDRWMRDAGVGTALMRWNVGMQLREALHVRLVDDGVAPRRSRVRIALPVELVVDDDAPRNERGRVVAVHRKVIAPDVVEDCRVEAEFALDGAGVRIDEQLRGIPAMTDLGLPRSVDPEPVPSAGREVLDVGMKDIEDALGDRDAPLDAIVVEHAQFDGVRALGPERDVCASPAVRGHAEWVPARARGRGPGSLRHSPKATGDGHGGR</sequence>
<protein>
    <submittedName>
        <fullName evidence="2">Unannotated protein</fullName>
    </submittedName>
</protein>
<evidence type="ECO:0000313" key="2">
    <source>
        <dbReference type="EMBL" id="CAB4743432.1"/>
    </source>
</evidence>
<accession>A0A6J6T832</accession>
<dbReference type="EMBL" id="CAEZYW010000126">
    <property type="protein sequence ID" value="CAB4743432.1"/>
    <property type="molecule type" value="Genomic_DNA"/>
</dbReference>
<dbReference type="AlphaFoldDB" id="A0A6J6T832"/>
<reference evidence="2" key="1">
    <citation type="submission" date="2020-05" db="EMBL/GenBank/DDBJ databases">
        <authorList>
            <person name="Chiriac C."/>
            <person name="Salcher M."/>
            <person name="Ghai R."/>
            <person name="Kavagutti S V."/>
        </authorList>
    </citation>
    <scope>NUCLEOTIDE SEQUENCE</scope>
</reference>
<dbReference type="AntiFam" id="ANF00082">
    <property type="entry name" value="Shadow ORF (opposite glgX)"/>
</dbReference>
<organism evidence="2">
    <name type="scientific">freshwater metagenome</name>
    <dbReference type="NCBI Taxonomy" id="449393"/>
    <lineage>
        <taxon>unclassified sequences</taxon>
        <taxon>metagenomes</taxon>
        <taxon>ecological metagenomes</taxon>
    </lineage>
</organism>
<feature type="region of interest" description="Disordered" evidence="1">
    <location>
        <begin position="447"/>
        <end position="473"/>
    </location>
</feature>